<accession>A0ABC9Z2I4</accession>
<dbReference type="PANTHER" id="PTHR43265:SF1">
    <property type="entry name" value="ESTERASE ESTD"/>
    <property type="match status" value="1"/>
</dbReference>
<gene>
    <name evidence="3" type="ORF">NS506_02813</name>
    <name evidence="4" type="ORF">NSK11_contig00134-0006</name>
</gene>
<protein>
    <recommendedName>
        <fullName evidence="2">Serine aminopeptidase S33 domain-containing protein</fullName>
    </recommendedName>
</protein>
<dbReference type="Proteomes" id="UP000180166">
    <property type="component" value="Chromosome"/>
</dbReference>
<dbReference type="InterPro" id="IPR022742">
    <property type="entry name" value="Hydrolase_4"/>
</dbReference>
<dbReference type="RefSeq" id="WP_082062733.1">
    <property type="nucleotide sequence ID" value="NZ_AP028459.1"/>
</dbReference>
<dbReference type="InterPro" id="IPR029058">
    <property type="entry name" value="AB_hydrolase_fold"/>
</dbReference>
<sequence>MGIRGKVALGAIALVLSTGGVAAAEPAVEHETFTFQFGDVTGTGQLDFPAGVRNAPVVVLIPGSGPEDLNADQASGSHIFLDIADDLTARGYAVMRYNKRYVHAPGEVDRAGYWSKLDLDGMRDDAEQVLRAAEQDSRVDPHRVFLYGWSEGSTVAAALATTHPELAGTIFQGPVALPWRVTFAYQGERVYAPYLARFAVNGRLGPDELARAFHDDGGLMAKLALRFACVSADAGDFTVRPTWDLNQDGKLDVDLEFRPVYQFYLESAMRPGGIYEIYDPARALPSVIEQAPKLTAPVLILQGTEDANVPPSAATALDTALSTAGNHDHTLHLFPGLGHSLGPTPDPLHDNFQPIDQSALDTLAHWLDSRR</sequence>
<dbReference type="EMBL" id="CP017839">
    <property type="protein sequence ID" value="APA96873.1"/>
    <property type="molecule type" value="Genomic_DNA"/>
</dbReference>
<dbReference type="Proteomes" id="UP000037179">
    <property type="component" value="Unassembled WGS sequence"/>
</dbReference>
<keyword evidence="1" id="KW-0732">Signal</keyword>
<reference evidence="5" key="1">
    <citation type="submission" date="2015-07" db="EMBL/GenBank/DDBJ databases">
        <title>Nocardia seriolae U-1 whole genome shotgun sequence.</title>
        <authorList>
            <person name="Imajoh M."/>
            <person name="Fukumoto Y."/>
            <person name="Sukeda M."/>
            <person name="Yamane J."/>
            <person name="Yamasaki K."/>
            <person name="Shimizu M."/>
            <person name="Ohnishi K."/>
            <person name="Oshima S."/>
        </authorList>
    </citation>
    <scope>NUCLEOTIDE SEQUENCE [LARGE SCALE GENOMIC DNA]</scope>
    <source>
        <strain evidence="5">U-1</strain>
    </source>
</reference>
<dbReference type="InterPro" id="IPR053145">
    <property type="entry name" value="AB_hydrolase_Est10"/>
</dbReference>
<reference evidence="4 5" key="2">
    <citation type="journal article" date="2016" name="Genome Announc.">
        <title>Draft Genome Sequence of Erythromycin- and Oxytetracycline-Sensitive Nocardia seriolae Strain U-1 (NBRC 110359).</title>
        <authorList>
            <person name="Imajoh M."/>
            <person name="Sukeda M."/>
            <person name="Shimizu M."/>
            <person name="Yamane J."/>
            <person name="Ohnishi K."/>
            <person name="Oshima S."/>
        </authorList>
    </citation>
    <scope>NUCLEOTIDE SEQUENCE [LARGE SCALE GENOMIC DNA]</scope>
    <source>
        <strain evidence="4 5">U-1</strain>
    </source>
</reference>
<feature type="chain" id="PRO_5044722435" description="Serine aminopeptidase S33 domain-containing protein" evidence="1">
    <location>
        <begin position="24"/>
        <end position="371"/>
    </location>
</feature>
<evidence type="ECO:0000259" key="2">
    <source>
        <dbReference type="Pfam" id="PF12146"/>
    </source>
</evidence>
<dbReference type="SUPFAM" id="SSF53474">
    <property type="entry name" value="alpha/beta-Hydrolases"/>
    <property type="match status" value="1"/>
</dbReference>
<organism evidence="4 5">
    <name type="scientific">Nocardia seriolae</name>
    <dbReference type="NCBI Taxonomy" id="37332"/>
    <lineage>
        <taxon>Bacteria</taxon>
        <taxon>Bacillati</taxon>
        <taxon>Actinomycetota</taxon>
        <taxon>Actinomycetes</taxon>
        <taxon>Mycobacteriales</taxon>
        <taxon>Nocardiaceae</taxon>
        <taxon>Nocardia</taxon>
    </lineage>
</organism>
<evidence type="ECO:0000313" key="5">
    <source>
        <dbReference type="Proteomes" id="UP000037179"/>
    </source>
</evidence>
<dbReference type="KEGG" id="nsr:NS506_02813"/>
<evidence type="ECO:0000313" key="4">
    <source>
        <dbReference type="EMBL" id="GAP31937.1"/>
    </source>
</evidence>
<dbReference type="PANTHER" id="PTHR43265">
    <property type="entry name" value="ESTERASE ESTD"/>
    <property type="match status" value="1"/>
</dbReference>
<dbReference type="EMBL" id="BBYQ01000134">
    <property type="protein sequence ID" value="GAP31937.1"/>
    <property type="molecule type" value="Genomic_DNA"/>
</dbReference>
<evidence type="ECO:0000313" key="3">
    <source>
        <dbReference type="EMBL" id="APA96873.1"/>
    </source>
</evidence>
<feature type="domain" description="Serine aminopeptidase S33" evidence="2">
    <location>
        <begin position="78"/>
        <end position="209"/>
    </location>
</feature>
<evidence type="ECO:0000256" key="1">
    <source>
        <dbReference type="SAM" id="SignalP"/>
    </source>
</evidence>
<feature type="signal peptide" evidence="1">
    <location>
        <begin position="1"/>
        <end position="23"/>
    </location>
</feature>
<keyword evidence="5" id="KW-1185">Reference proteome</keyword>
<dbReference type="Gene3D" id="3.40.50.1820">
    <property type="entry name" value="alpha/beta hydrolase"/>
    <property type="match status" value="1"/>
</dbReference>
<name>A0ABC9Z2I4_9NOCA</name>
<dbReference type="Pfam" id="PF12146">
    <property type="entry name" value="Hydrolase_4"/>
    <property type="match status" value="2"/>
</dbReference>
<reference evidence="3 6" key="3">
    <citation type="submission" date="2016-10" db="EMBL/GenBank/DDBJ databases">
        <title>Genome sequence of Nocardia seriolae strain EM150506, isolated from Anguila japonica.</title>
        <authorList>
            <person name="Han H.-J."/>
        </authorList>
    </citation>
    <scope>NUCLEOTIDE SEQUENCE [LARGE SCALE GENOMIC DNA]</scope>
    <source>
        <strain evidence="3 6">EM150506</strain>
    </source>
</reference>
<dbReference type="AlphaFoldDB" id="A0ABC9Z2I4"/>
<dbReference type="GeneID" id="93369505"/>
<feature type="domain" description="Serine aminopeptidase S33" evidence="2">
    <location>
        <begin position="281"/>
        <end position="341"/>
    </location>
</feature>
<evidence type="ECO:0000313" key="6">
    <source>
        <dbReference type="Proteomes" id="UP000180166"/>
    </source>
</evidence>
<proteinExistence type="predicted"/>